<dbReference type="OrthoDB" id="3553147at2759"/>
<dbReference type="STRING" id="329884.A0A4U0Y4E6"/>
<evidence type="ECO:0000313" key="2">
    <source>
        <dbReference type="EMBL" id="TKA83073.1"/>
    </source>
</evidence>
<sequence>MLAAIGKRLKKPPYQELNADRKEIRLLVLKKAIRSTDDIHCELRRTTLAKRPLPLYHTVSYVWGEDTTTRGIYLHGRATEIRASAEQILRRFRLKDRGRLIWIDAVCINQSDKRERGHQVAIMEEIYSGSAHNLIWLGEDDGSFAQAKTSLLAVVEDASQATQGLTQLRSPLVDDNGDLKFNFEPLSMTHEIIENVLEIYERPWFRRLWDVLARQKLPPLILDVTLLPSDDQTRMAAEYHEAMYVACLNRRLFVTKDGRPGLGPQVMEPGDVVAVLYGSTNPAILRPLQTADHYKMCGDAYVHRIMDGQWMTDQTAQGRKDEAFYLN</sequence>
<dbReference type="EMBL" id="NAJQ01000017">
    <property type="protein sequence ID" value="TKA83073.1"/>
    <property type="molecule type" value="Genomic_DNA"/>
</dbReference>
<dbReference type="InterPro" id="IPR010730">
    <property type="entry name" value="HET"/>
</dbReference>
<evidence type="ECO:0000259" key="1">
    <source>
        <dbReference type="Pfam" id="PF06985"/>
    </source>
</evidence>
<gene>
    <name evidence="2" type="ORF">B0A55_00950</name>
</gene>
<protein>
    <recommendedName>
        <fullName evidence="1">Heterokaryon incompatibility domain-containing protein</fullName>
    </recommendedName>
</protein>
<accession>A0A4U0Y4E6</accession>
<keyword evidence="3" id="KW-1185">Reference proteome</keyword>
<reference evidence="2 3" key="1">
    <citation type="submission" date="2017-03" db="EMBL/GenBank/DDBJ databases">
        <title>Genomes of endolithic fungi from Antarctica.</title>
        <authorList>
            <person name="Coleine C."/>
            <person name="Masonjones S."/>
            <person name="Stajich J.E."/>
        </authorList>
    </citation>
    <scope>NUCLEOTIDE SEQUENCE [LARGE SCALE GENOMIC DNA]</scope>
    <source>
        <strain evidence="2 3">CCFEE 5184</strain>
    </source>
</reference>
<dbReference type="PANTHER" id="PTHR24148">
    <property type="entry name" value="ANKYRIN REPEAT DOMAIN-CONTAINING PROTEIN 39 HOMOLOG-RELATED"/>
    <property type="match status" value="1"/>
</dbReference>
<name>A0A4U0Y4E6_9PEZI</name>
<dbReference type="Pfam" id="PF06985">
    <property type="entry name" value="HET"/>
    <property type="match status" value="1"/>
</dbReference>
<proteinExistence type="predicted"/>
<dbReference type="AlphaFoldDB" id="A0A4U0Y4E6"/>
<dbReference type="Pfam" id="PF26639">
    <property type="entry name" value="Het-6_barrel"/>
    <property type="match status" value="1"/>
</dbReference>
<dbReference type="Proteomes" id="UP000309340">
    <property type="component" value="Unassembled WGS sequence"/>
</dbReference>
<comment type="caution">
    <text evidence="2">The sequence shown here is derived from an EMBL/GenBank/DDBJ whole genome shotgun (WGS) entry which is preliminary data.</text>
</comment>
<dbReference type="InterPro" id="IPR052895">
    <property type="entry name" value="HetReg/Transcr_Mod"/>
</dbReference>
<organism evidence="2 3">
    <name type="scientific">Friedmanniomyces simplex</name>
    <dbReference type="NCBI Taxonomy" id="329884"/>
    <lineage>
        <taxon>Eukaryota</taxon>
        <taxon>Fungi</taxon>
        <taxon>Dikarya</taxon>
        <taxon>Ascomycota</taxon>
        <taxon>Pezizomycotina</taxon>
        <taxon>Dothideomycetes</taxon>
        <taxon>Dothideomycetidae</taxon>
        <taxon>Mycosphaerellales</taxon>
        <taxon>Teratosphaeriaceae</taxon>
        <taxon>Friedmanniomyces</taxon>
    </lineage>
</organism>
<evidence type="ECO:0000313" key="3">
    <source>
        <dbReference type="Proteomes" id="UP000309340"/>
    </source>
</evidence>
<dbReference type="PANTHER" id="PTHR24148:SF82">
    <property type="entry name" value="HETEROKARYON INCOMPATIBILITY DOMAIN-CONTAINING PROTEIN"/>
    <property type="match status" value="1"/>
</dbReference>
<feature type="domain" description="Heterokaryon incompatibility" evidence="1">
    <location>
        <begin position="56"/>
        <end position="209"/>
    </location>
</feature>